<name>A0A822ZU55_NELNU</name>
<keyword evidence="10" id="KW-1185">Reference proteome</keyword>
<evidence type="ECO:0000256" key="6">
    <source>
        <dbReference type="ARBA" id="ARBA00023136"/>
    </source>
</evidence>
<organism evidence="9 10">
    <name type="scientific">Nelumbo nucifera</name>
    <name type="common">Sacred lotus</name>
    <dbReference type="NCBI Taxonomy" id="4432"/>
    <lineage>
        <taxon>Eukaryota</taxon>
        <taxon>Viridiplantae</taxon>
        <taxon>Streptophyta</taxon>
        <taxon>Embryophyta</taxon>
        <taxon>Tracheophyta</taxon>
        <taxon>Spermatophyta</taxon>
        <taxon>Magnoliopsida</taxon>
        <taxon>Proteales</taxon>
        <taxon>Nelumbonaceae</taxon>
        <taxon>Nelumbo</taxon>
    </lineage>
</organism>
<dbReference type="GO" id="GO:0035673">
    <property type="term" value="F:oligopeptide transmembrane transporter activity"/>
    <property type="evidence" value="ECO:0007669"/>
    <property type="project" value="InterPro"/>
</dbReference>
<dbReference type="InterPro" id="IPR004813">
    <property type="entry name" value="OPT"/>
</dbReference>
<evidence type="ECO:0000256" key="7">
    <source>
        <dbReference type="SAM" id="MobiDB-lite"/>
    </source>
</evidence>
<reference evidence="9 10" key="1">
    <citation type="journal article" date="2020" name="Mol. Biol. Evol.">
        <title>Distinct Expression and Methylation Patterns for Genes with Different Fates following a Single Whole-Genome Duplication in Flowering Plants.</title>
        <authorList>
            <person name="Shi T."/>
            <person name="Rahmani R.S."/>
            <person name="Gugger P.F."/>
            <person name="Wang M."/>
            <person name="Li H."/>
            <person name="Zhang Y."/>
            <person name="Li Z."/>
            <person name="Wang Q."/>
            <person name="Van de Peer Y."/>
            <person name="Marchal K."/>
            <person name="Chen J."/>
        </authorList>
    </citation>
    <scope>NUCLEOTIDE SEQUENCE [LARGE SCALE GENOMIC DNA]</scope>
    <source>
        <tissue evidence="9">Leaf</tissue>
    </source>
</reference>
<comment type="subcellular location">
    <subcellularLocation>
        <location evidence="1">Membrane</location>
        <topology evidence="1">Multi-pass membrane protein</topology>
    </subcellularLocation>
</comment>
<evidence type="ECO:0000313" key="9">
    <source>
        <dbReference type="EMBL" id="DAD48407.1"/>
    </source>
</evidence>
<comment type="similarity">
    <text evidence="2">Belongs to the YSL (TC 2.A.67.2) family.</text>
</comment>
<dbReference type="PANTHER" id="PTHR31645:SF4">
    <property type="entry name" value="METAL-NICOTIANAMINE TRANSPORTER YSL3"/>
    <property type="match status" value="1"/>
</dbReference>
<accession>A0A822ZU55</accession>
<protein>
    <submittedName>
        <fullName evidence="9">Uncharacterized protein</fullName>
    </submittedName>
</protein>
<dbReference type="Pfam" id="PF03169">
    <property type="entry name" value="OPT"/>
    <property type="match status" value="1"/>
</dbReference>
<dbReference type="EMBL" id="DUZY01000008">
    <property type="protein sequence ID" value="DAD48407.1"/>
    <property type="molecule type" value="Genomic_DNA"/>
</dbReference>
<evidence type="ECO:0000256" key="1">
    <source>
        <dbReference type="ARBA" id="ARBA00004141"/>
    </source>
</evidence>
<feature type="transmembrane region" description="Helical" evidence="8">
    <location>
        <begin position="38"/>
        <end position="58"/>
    </location>
</feature>
<evidence type="ECO:0000313" key="10">
    <source>
        <dbReference type="Proteomes" id="UP000607653"/>
    </source>
</evidence>
<dbReference type="GO" id="GO:0016020">
    <property type="term" value="C:membrane"/>
    <property type="evidence" value="ECO:0007669"/>
    <property type="project" value="UniProtKB-SubCell"/>
</dbReference>
<dbReference type="InterPro" id="IPR045035">
    <property type="entry name" value="YSL-like"/>
</dbReference>
<keyword evidence="5 8" id="KW-1133">Transmembrane helix</keyword>
<evidence type="ECO:0000256" key="8">
    <source>
        <dbReference type="SAM" id="Phobius"/>
    </source>
</evidence>
<dbReference type="AlphaFoldDB" id="A0A822ZU55"/>
<feature type="region of interest" description="Disordered" evidence="7">
    <location>
        <begin position="1"/>
        <end position="28"/>
    </location>
</feature>
<keyword evidence="6 8" id="KW-0472">Membrane</keyword>
<evidence type="ECO:0000256" key="5">
    <source>
        <dbReference type="ARBA" id="ARBA00022989"/>
    </source>
</evidence>
<evidence type="ECO:0000256" key="3">
    <source>
        <dbReference type="ARBA" id="ARBA00022448"/>
    </source>
</evidence>
<evidence type="ECO:0000256" key="2">
    <source>
        <dbReference type="ARBA" id="ARBA00010276"/>
    </source>
</evidence>
<dbReference type="Proteomes" id="UP000607653">
    <property type="component" value="Unassembled WGS sequence"/>
</dbReference>
<keyword evidence="3" id="KW-0813">Transport</keyword>
<comment type="caution">
    <text evidence="9">The sequence shown here is derived from an EMBL/GenBank/DDBJ whole genome shotgun (WGS) entry which is preliminary data.</text>
</comment>
<gene>
    <name evidence="9" type="ORF">HUJ06_018344</name>
</gene>
<feature type="transmembrane region" description="Helical" evidence="8">
    <location>
        <begin position="70"/>
        <end position="89"/>
    </location>
</feature>
<evidence type="ECO:0000256" key="4">
    <source>
        <dbReference type="ARBA" id="ARBA00022692"/>
    </source>
</evidence>
<dbReference type="PANTHER" id="PTHR31645">
    <property type="entry name" value="OLIGOPEPTIDE TRANSPORTER YGL114W-RELATED"/>
    <property type="match status" value="1"/>
</dbReference>
<feature type="compositionally biased region" description="Basic and acidic residues" evidence="7">
    <location>
        <begin position="1"/>
        <end position="16"/>
    </location>
</feature>
<sequence>MDMEESKEKKEIHRDDLEEPQEQSSEEWKRISPWTKQITIHGLIASLLIEVIYNVIVMNLNLSIGPIPNLNVSIALFAFVFIQLWTTLLQKAGIVSSTSTWEENTIIQICAVACYSIVVGGEML</sequence>
<keyword evidence="4 8" id="KW-0812">Transmembrane</keyword>
<proteinExistence type="inferred from homology"/>